<dbReference type="AlphaFoldDB" id="A0A7R9I400"/>
<protein>
    <submittedName>
        <fullName evidence="1">Uncharacterized protein</fullName>
    </submittedName>
</protein>
<sequence>MNAIQVDDSWLKVAAKFMLTSLQIVSEMGYVEYYKCVRGFSVSPRMTGRVWGPRRLIIGFRGTKIWESLSTTGLRHHSLDGLDYGERGVMKRRHL</sequence>
<name>A0A7R9I400_9NEOP</name>
<reference evidence="1" key="1">
    <citation type="submission" date="2020-11" db="EMBL/GenBank/DDBJ databases">
        <authorList>
            <person name="Tran Van P."/>
        </authorList>
    </citation>
    <scope>NUCLEOTIDE SEQUENCE</scope>
</reference>
<organism evidence="1">
    <name type="scientific">Timema bartmani</name>
    <dbReference type="NCBI Taxonomy" id="61472"/>
    <lineage>
        <taxon>Eukaryota</taxon>
        <taxon>Metazoa</taxon>
        <taxon>Ecdysozoa</taxon>
        <taxon>Arthropoda</taxon>
        <taxon>Hexapoda</taxon>
        <taxon>Insecta</taxon>
        <taxon>Pterygota</taxon>
        <taxon>Neoptera</taxon>
        <taxon>Polyneoptera</taxon>
        <taxon>Phasmatodea</taxon>
        <taxon>Timematodea</taxon>
        <taxon>Timematoidea</taxon>
        <taxon>Timematidae</taxon>
        <taxon>Timema</taxon>
    </lineage>
</organism>
<evidence type="ECO:0000313" key="1">
    <source>
        <dbReference type="EMBL" id="CAD7446569.1"/>
    </source>
</evidence>
<gene>
    <name evidence="1" type="ORF">TBIB3V08_LOCUS8897</name>
</gene>
<accession>A0A7R9I400</accession>
<proteinExistence type="predicted"/>
<dbReference type="EMBL" id="OD568111">
    <property type="protein sequence ID" value="CAD7446569.1"/>
    <property type="molecule type" value="Genomic_DNA"/>
</dbReference>